<reference evidence="1 2" key="1">
    <citation type="submission" date="2020-11" db="EMBL/GenBank/DDBJ databases">
        <title>Fusibacter basophilias sp. nov.</title>
        <authorList>
            <person name="Qiu D."/>
        </authorList>
    </citation>
    <scope>NUCLEOTIDE SEQUENCE [LARGE SCALE GENOMIC DNA]</scope>
    <source>
        <strain evidence="1 2">Q10-2</strain>
    </source>
</reference>
<dbReference type="Proteomes" id="UP000614200">
    <property type="component" value="Unassembled WGS sequence"/>
</dbReference>
<proteinExistence type="predicted"/>
<evidence type="ECO:0000313" key="2">
    <source>
        <dbReference type="Proteomes" id="UP000614200"/>
    </source>
</evidence>
<dbReference type="EMBL" id="JADKNH010000031">
    <property type="protein sequence ID" value="MBF4696052.1"/>
    <property type="molecule type" value="Genomic_DNA"/>
</dbReference>
<gene>
    <name evidence="1" type="ORF">ISU02_23385</name>
</gene>
<evidence type="ECO:0008006" key="3">
    <source>
        <dbReference type="Google" id="ProtNLM"/>
    </source>
</evidence>
<dbReference type="RefSeq" id="WP_194704287.1">
    <property type="nucleotide sequence ID" value="NZ_JADKNH010000031.1"/>
</dbReference>
<evidence type="ECO:0000313" key="1">
    <source>
        <dbReference type="EMBL" id="MBF4696052.1"/>
    </source>
</evidence>
<organism evidence="1 2">
    <name type="scientific">Fusibacter ferrireducens</name>
    <dbReference type="NCBI Taxonomy" id="2785058"/>
    <lineage>
        <taxon>Bacteria</taxon>
        <taxon>Bacillati</taxon>
        <taxon>Bacillota</taxon>
        <taxon>Clostridia</taxon>
        <taxon>Eubacteriales</taxon>
        <taxon>Eubacteriales Family XII. Incertae Sedis</taxon>
        <taxon>Fusibacter</taxon>
    </lineage>
</organism>
<keyword evidence="2" id="KW-1185">Reference proteome</keyword>
<protein>
    <recommendedName>
        <fullName evidence="3">Type I restriction enzyme R protein N-terminal domain-containing protein</fullName>
    </recommendedName>
</protein>
<comment type="caution">
    <text evidence="1">The sequence shown here is derived from an EMBL/GenBank/DDBJ whole genome shotgun (WGS) entry which is preliminary data.</text>
</comment>
<accession>A0ABS0A022</accession>
<name>A0ABS0A022_9FIRM</name>
<sequence>MKLYQIKRRINIAIEMLRVNDNYLLKNDVNERSITHKLAMYLEQTLGKEYDVDCEYNRNVDDPSNRKTIDLLLESDGNSRTQSVYPDIIVHKRGQTDSNLLIIEVKKSTNRDNGEFDLRKLECYTNTNSISSFCYTYGAFIKLYTSQDKYRAPDIIYFKNGNKI</sequence>